<organism evidence="3 4">
    <name type="scientific">Cladophialophora immunda</name>
    <dbReference type="NCBI Taxonomy" id="569365"/>
    <lineage>
        <taxon>Eukaryota</taxon>
        <taxon>Fungi</taxon>
        <taxon>Dikarya</taxon>
        <taxon>Ascomycota</taxon>
        <taxon>Pezizomycotina</taxon>
        <taxon>Eurotiomycetes</taxon>
        <taxon>Chaetothyriomycetidae</taxon>
        <taxon>Chaetothyriales</taxon>
        <taxon>Herpotrichiellaceae</taxon>
        <taxon>Cladophialophora</taxon>
    </lineage>
</organism>
<reference evidence="3 4" key="1">
    <citation type="submission" date="2015-01" db="EMBL/GenBank/DDBJ databases">
        <title>The Genome Sequence of Cladophialophora immunda CBS83496.</title>
        <authorList>
            <consortium name="The Broad Institute Genomics Platform"/>
            <person name="Cuomo C."/>
            <person name="de Hoog S."/>
            <person name="Gorbushina A."/>
            <person name="Stielow B."/>
            <person name="Teixiera M."/>
            <person name="Abouelleil A."/>
            <person name="Chapman S.B."/>
            <person name="Priest M."/>
            <person name="Young S.K."/>
            <person name="Wortman J."/>
            <person name="Nusbaum C."/>
            <person name="Birren B."/>
        </authorList>
    </citation>
    <scope>NUCLEOTIDE SEQUENCE [LARGE SCALE GENOMIC DNA]</scope>
    <source>
        <strain evidence="3 4">CBS 83496</strain>
    </source>
</reference>
<sequence>MYLQRSPSGAAVVPNVIGGEVVSLPESQNFPVVQGSTGDTIHYAQSATVDVGINAVETAAEAFKTWRKTPLAQRRAILDKVADILDTKAEELAKREIPETSCDPHWPEFEVTWASKFVRETSAHVSTVCGSIPDSEIPGTTSLVFREPVGVVLTIIPWNAPTILACRGIAAALAAGCTVVFKASELCPWTHQLVLEVFAEAGLPAGALNKIQCSRADGPAVTEAIISHPALRKVEFIGSAAVGRIIGSVAAKHLKPVLMELGDQSPTIVLEDADLKAAVQNCLQATIAHHGQICFGTERIIVHEKVAREFTQLLVEAAKSVPSAGHAITVEGAKHAHDILEAAVADGAKFLVGSAKYTGRTSLEPSILTGVDPKSRLSREESFAPSASLYVVKSDEEALALANDTPYGLSASVFTRNHAKGLALARDLEFGQVQINSHTMSINVAAPQTGFKGSGWGSNGAAYGIGEFLFSKHVSLAPCTSYVQCSRYYLNDYPSSLDKYQYHNSRWHIKYQHLFKDDLIIEQQIHCVGWGVEFWRQPFIVLYLFVSPQQPSRCLLAQRHQALASRLLDYQSVYVVIEHLALVA</sequence>
<dbReference type="InterPro" id="IPR016163">
    <property type="entry name" value="Ald_DH_C"/>
</dbReference>
<accession>A0A0D2CJ63</accession>
<dbReference type="HOGENOM" id="CLU_005391_1_0_1"/>
<keyword evidence="1" id="KW-0560">Oxidoreductase</keyword>
<keyword evidence="4" id="KW-1185">Reference proteome</keyword>
<dbReference type="Pfam" id="PF00171">
    <property type="entry name" value="Aldedh"/>
    <property type="match status" value="1"/>
</dbReference>
<dbReference type="Gene3D" id="3.40.605.10">
    <property type="entry name" value="Aldehyde Dehydrogenase, Chain A, domain 1"/>
    <property type="match status" value="1"/>
</dbReference>
<dbReference type="GO" id="GO:0004777">
    <property type="term" value="F:succinate-semialdehyde dehydrogenase (NAD+) activity"/>
    <property type="evidence" value="ECO:0007669"/>
    <property type="project" value="TreeGrafter"/>
</dbReference>
<dbReference type="PANTHER" id="PTHR43353:SF6">
    <property type="entry name" value="CYTOPLASMIC ALDEHYDE DEHYDROGENASE (EUROFUNG)"/>
    <property type="match status" value="1"/>
</dbReference>
<dbReference type="FunFam" id="3.40.605.10:FF:000063">
    <property type="entry name" value="Succinate-semialdehyde dehydrogenase, mitochondrial"/>
    <property type="match status" value="1"/>
</dbReference>
<dbReference type="SUPFAM" id="SSF53720">
    <property type="entry name" value="ALDH-like"/>
    <property type="match status" value="1"/>
</dbReference>
<gene>
    <name evidence="3" type="ORF">PV07_02851</name>
</gene>
<dbReference type="InterPro" id="IPR015590">
    <property type="entry name" value="Aldehyde_DH_dom"/>
</dbReference>
<dbReference type="STRING" id="569365.A0A0D2CJ63"/>
<name>A0A0D2CJ63_9EURO</name>
<dbReference type="GO" id="GO:0009450">
    <property type="term" value="P:gamma-aminobutyric acid catabolic process"/>
    <property type="evidence" value="ECO:0007669"/>
    <property type="project" value="TreeGrafter"/>
</dbReference>
<dbReference type="RefSeq" id="XP_016251399.1">
    <property type="nucleotide sequence ID" value="XM_016389497.1"/>
</dbReference>
<dbReference type="PANTHER" id="PTHR43353">
    <property type="entry name" value="SUCCINATE-SEMIALDEHYDE DEHYDROGENASE, MITOCHONDRIAL"/>
    <property type="match status" value="1"/>
</dbReference>
<feature type="domain" description="Aldehyde dehydrogenase" evidence="2">
    <location>
        <begin position="26"/>
        <end position="474"/>
    </location>
</feature>
<dbReference type="Proteomes" id="UP000054466">
    <property type="component" value="Unassembled WGS sequence"/>
</dbReference>
<dbReference type="GeneID" id="27342045"/>
<dbReference type="InterPro" id="IPR050740">
    <property type="entry name" value="Aldehyde_DH_Superfamily"/>
</dbReference>
<evidence type="ECO:0000256" key="1">
    <source>
        <dbReference type="ARBA" id="ARBA00023002"/>
    </source>
</evidence>
<dbReference type="InterPro" id="IPR016161">
    <property type="entry name" value="Ald_DH/histidinol_DH"/>
</dbReference>
<dbReference type="VEuPathDB" id="FungiDB:PV07_02851"/>
<evidence type="ECO:0000259" key="2">
    <source>
        <dbReference type="Pfam" id="PF00171"/>
    </source>
</evidence>
<dbReference type="EMBL" id="KN847041">
    <property type="protein sequence ID" value="KIW31183.1"/>
    <property type="molecule type" value="Genomic_DNA"/>
</dbReference>
<proteinExistence type="predicted"/>
<dbReference type="OrthoDB" id="310895at2759"/>
<dbReference type="AlphaFoldDB" id="A0A0D2CJ63"/>
<protein>
    <recommendedName>
        <fullName evidence="2">Aldehyde dehydrogenase domain-containing protein</fullName>
    </recommendedName>
</protein>
<evidence type="ECO:0000313" key="3">
    <source>
        <dbReference type="EMBL" id="KIW31183.1"/>
    </source>
</evidence>
<dbReference type="Gene3D" id="3.40.309.10">
    <property type="entry name" value="Aldehyde Dehydrogenase, Chain A, domain 2"/>
    <property type="match status" value="1"/>
</dbReference>
<evidence type="ECO:0000313" key="4">
    <source>
        <dbReference type="Proteomes" id="UP000054466"/>
    </source>
</evidence>
<dbReference type="InterPro" id="IPR016162">
    <property type="entry name" value="Ald_DH_N"/>
</dbReference>